<dbReference type="EMBL" id="VSRR010066835">
    <property type="protein sequence ID" value="MPC84929.1"/>
    <property type="molecule type" value="Genomic_DNA"/>
</dbReference>
<feature type="compositionally biased region" description="Basic residues" evidence="1">
    <location>
        <begin position="214"/>
        <end position="230"/>
    </location>
</feature>
<feature type="compositionally biased region" description="Low complexity" evidence="1">
    <location>
        <begin position="30"/>
        <end position="42"/>
    </location>
</feature>
<feature type="region of interest" description="Disordered" evidence="1">
    <location>
        <begin position="25"/>
        <end position="49"/>
    </location>
</feature>
<feature type="compositionally biased region" description="Basic and acidic residues" evidence="1">
    <location>
        <begin position="184"/>
        <end position="193"/>
    </location>
</feature>
<accession>A0A5B7IS02</accession>
<dbReference type="AlphaFoldDB" id="A0A5B7IS02"/>
<protein>
    <submittedName>
        <fullName evidence="2">Uncharacterized protein</fullName>
    </submittedName>
</protein>
<gene>
    <name evidence="2" type="ORF">E2C01_079683</name>
</gene>
<feature type="compositionally biased region" description="Basic and acidic residues" evidence="1">
    <location>
        <begin position="153"/>
        <end position="165"/>
    </location>
</feature>
<feature type="region of interest" description="Disordered" evidence="1">
    <location>
        <begin position="135"/>
        <end position="239"/>
    </location>
</feature>
<proteinExistence type="predicted"/>
<dbReference type="Proteomes" id="UP000324222">
    <property type="component" value="Unassembled WGS sequence"/>
</dbReference>
<evidence type="ECO:0000313" key="2">
    <source>
        <dbReference type="EMBL" id="MPC84929.1"/>
    </source>
</evidence>
<reference evidence="2 3" key="1">
    <citation type="submission" date="2019-05" db="EMBL/GenBank/DDBJ databases">
        <title>Another draft genome of Portunus trituberculatus and its Hox gene families provides insights of decapod evolution.</title>
        <authorList>
            <person name="Jeong J.-H."/>
            <person name="Song I."/>
            <person name="Kim S."/>
            <person name="Choi T."/>
            <person name="Kim D."/>
            <person name="Ryu S."/>
            <person name="Kim W."/>
        </authorList>
    </citation>
    <scope>NUCLEOTIDE SEQUENCE [LARGE SCALE GENOMIC DNA]</scope>
    <source>
        <tissue evidence="2">Muscle</tissue>
    </source>
</reference>
<organism evidence="2 3">
    <name type="scientific">Portunus trituberculatus</name>
    <name type="common">Swimming crab</name>
    <name type="synonym">Neptunus trituberculatus</name>
    <dbReference type="NCBI Taxonomy" id="210409"/>
    <lineage>
        <taxon>Eukaryota</taxon>
        <taxon>Metazoa</taxon>
        <taxon>Ecdysozoa</taxon>
        <taxon>Arthropoda</taxon>
        <taxon>Crustacea</taxon>
        <taxon>Multicrustacea</taxon>
        <taxon>Malacostraca</taxon>
        <taxon>Eumalacostraca</taxon>
        <taxon>Eucarida</taxon>
        <taxon>Decapoda</taxon>
        <taxon>Pleocyemata</taxon>
        <taxon>Brachyura</taxon>
        <taxon>Eubrachyura</taxon>
        <taxon>Portunoidea</taxon>
        <taxon>Portunidae</taxon>
        <taxon>Portuninae</taxon>
        <taxon>Portunus</taxon>
    </lineage>
</organism>
<name>A0A5B7IS02_PORTR</name>
<comment type="caution">
    <text evidence="2">The sequence shown here is derived from an EMBL/GenBank/DDBJ whole genome shotgun (WGS) entry which is preliminary data.</text>
</comment>
<sequence length="239" mass="25821">MVFRLSVERVRFVRGFWCTGNFSGPREGSPAPTAPHAAPRTPISLHPFPAPHHSPAPCGFSRLDINSDEGAHVLGRRASAASDPGALTYGGKGACFVLPTSLKMVAASRRCGCLAGLRGTLPRQGKCSVFSAAPRGGRRGEERYAGSQGYKGEGGEQERIEDGKFWRQTRAPRTVGNSNITKGSDAKFDRGDQGEGQGGGKGCKRGREGEEWKCRRKGKGLHRMSARQIRRREVEKCAN</sequence>
<evidence type="ECO:0000313" key="3">
    <source>
        <dbReference type="Proteomes" id="UP000324222"/>
    </source>
</evidence>
<keyword evidence="3" id="KW-1185">Reference proteome</keyword>
<evidence type="ECO:0000256" key="1">
    <source>
        <dbReference type="SAM" id="MobiDB-lite"/>
    </source>
</evidence>